<feature type="domain" description="HipA-like C-terminal" evidence="4">
    <location>
        <begin position="149"/>
        <end position="387"/>
    </location>
</feature>
<dbReference type="GO" id="GO:0005829">
    <property type="term" value="C:cytosol"/>
    <property type="evidence" value="ECO:0007669"/>
    <property type="project" value="TreeGrafter"/>
</dbReference>
<evidence type="ECO:0000313" key="6">
    <source>
        <dbReference type="EMBL" id="AZG13382.1"/>
    </source>
</evidence>
<dbReference type="InterPro" id="IPR012893">
    <property type="entry name" value="HipA-like_C"/>
</dbReference>
<dbReference type="AlphaFoldDB" id="A0A3G8H1N2"/>
<dbReference type="KEGG" id="cpau:EHF44_07950"/>
<protein>
    <submittedName>
        <fullName evidence="6">Type II toxin-antitoxin system HipA family toxin</fullName>
    </submittedName>
</protein>
<dbReference type="Proteomes" id="UP000270411">
    <property type="component" value="Chromosome 1"/>
</dbReference>
<dbReference type="Gene3D" id="1.10.1070.20">
    <property type="match status" value="1"/>
</dbReference>
<evidence type="ECO:0000313" key="7">
    <source>
        <dbReference type="Proteomes" id="UP000270411"/>
    </source>
</evidence>
<gene>
    <name evidence="6" type="ORF">EHF44_07950</name>
</gene>
<dbReference type="NCBIfam" id="TIGR03071">
    <property type="entry name" value="couple_hipA"/>
    <property type="match status" value="1"/>
</dbReference>
<dbReference type="InterPro" id="IPR052028">
    <property type="entry name" value="HipA_Ser/Thr_kinase"/>
</dbReference>
<evidence type="ECO:0000259" key="4">
    <source>
        <dbReference type="Pfam" id="PF07804"/>
    </source>
</evidence>
<accession>A0A3G8H1N2</accession>
<dbReference type="EMBL" id="CP033969">
    <property type="protein sequence ID" value="AZG13382.1"/>
    <property type="molecule type" value="Genomic_DNA"/>
</dbReference>
<dbReference type="InterPro" id="IPR017508">
    <property type="entry name" value="HipA_N1"/>
</dbReference>
<dbReference type="Pfam" id="PF13657">
    <property type="entry name" value="Couple_hipA"/>
    <property type="match status" value="1"/>
</dbReference>
<dbReference type="GO" id="GO:0004674">
    <property type="term" value="F:protein serine/threonine kinase activity"/>
    <property type="evidence" value="ECO:0007669"/>
    <property type="project" value="TreeGrafter"/>
</dbReference>
<name>A0A3G8H1N2_9BURK</name>
<dbReference type="PANTHER" id="PTHR37419:SF1">
    <property type="entry name" value="SERINE_THREONINE-PROTEIN KINASE TOXIN HIPA"/>
    <property type="match status" value="1"/>
</dbReference>
<organism evidence="6 7">
    <name type="scientific">Cupriavidus pauculus</name>
    <dbReference type="NCBI Taxonomy" id="82633"/>
    <lineage>
        <taxon>Bacteria</taxon>
        <taxon>Pseudomonadati</taxon>
        <taxon>Pseudomonadota</taxon>
        <taxon>Betaproteobacteria</taxon>
        <taxon>Burkholderiales</taxon>
        <taxon>Burkholderiaceae</taxon>
        <taxon>Cupriavidus</taxon>
    </lineage>
</organism>
<evidence type="ECO:0000256" key="3">
    <source>
        <dbReference type="ARBA" id="ARBA00022777"/>
    </source>
</evidence>
<keyword evidence="3" id="KW-0418">Kinase</keyword>
<dbReference type="Pfam" id="PF07804">
    <property type="entry name" value="HipA_C"/>
    <property type="match status" value="1"/>
</dbReference>
<reference evidence="7" key="1">
    <citation type="submission" date="2018-11" db="EMBL/GenBank/DDBJ databases">
        <title>FDA dAtabase for Regulatory Grade micrObial Sequences (FDA-ARGOS): Supporting development and validation of Infectious Disease Dx tests.</title>
        <authorList>
            <person name="Goldberg B."/>
            <person name="Campos J."/>
            <person name="Tallon L."/>
            <person name="Sadzewicz L."/>
            <person name="Zhao X."/>
            <person name="Vavikolanu K."/>
            <person name="Mehta A."/>
            <person name="Aluvathingal J."/>
            <person name="Nadendla S."/>
            <person name="Geyer C."/>
            <person name="Nandy P."/>
            <person name="Yan Y."/>
            <person name="Sichtig H."/>
        </authorList>
    </citation>
    <scope>NUCLEOTIDE SEQUENCE [LARGE SCALE GENOMIC DNA]</scope>
    <source>
        <strain evidence="7">FDAARGOS_614</strain>
    </source>
</reference>
<proteinExistence type="inferred from homology"/>
<comment type="similarity">
    <text evidence="1">Belongs to the HipA Ser/Thr kinase family.</text>
</comment>
<keyword evidence="2" id="KW-0808">Transferase</keyword>
<feature type="domain" description="HipA N-terminal subdomain 1" evidence="5">
    <location>
        <begin position="9"/>
        <end position="108"/>
    </location>
</feature>
<dbReference type="OrthoDB" id="9805913at2"/>
<sequence length="439" mass="48889">MTGRELLASIDGSLVGTLREDGNLWSFEYAPWWMADASAFMLSPHLPMQAGPQADGATERAVQWYFDNLLPEEGARALLARDAGLRDIHDAFALLEYYGRESAGSLTLRRPDDVAPPDHTLRPLTDAELDTRIRNLPTVPLTHDAPKKMSLAGAQHKLAVVLRDGQLFEPSGQAVSTHILKPDHPQTDNYPYSVINEWFIMRLAGRVGLDVPQVERRYVPAPVYLIRRFDRAVSNGVTTRLHAIDGCQLLNLSPAMKYSAWSLASLARLANACRAPAAARLRIYRWLLFCILVGNGDSHLKNLSFLVDRQGISLAPHYDLLSESAYETRAYSPRERWPDLVEFTSPIAGERRYAGFTRTLLVDAGQSLGLTRPTATRQVDDMLRMIPAHADALLAETLDENDRLGAARPELRATFAGEARLLRTIRHVVIDETVARLLA</sequence>
<evidence type="ECO:0000256" key="1">
    <source>
        <dbReference type="ARBA" id="ARBA00010164"/>
    </source>
</evidence>
<evidence type="ECO:0000256" key="2">
    <source>
        <dbReference type="ARBA" id="ARBA00022679"/>
    </source>
</evidence>
<dbReference type="PANTHER" id="PTHR37419">
    <property type="entry name" value="SERINE/THREONINE-PROTEIN KINASE TOXIN HIPA"/>
    <property type="match status" value="1"/>
</dbReference>
<evidence type="ECO:0000259" key="5">
    <source>
        <dbReference type="Pfam" id="PF13657"/>
    </source>
</evidence>
<dbReference type="RefSeq" id="WP_124683241.1">
    <property type="nucleotide sequence ID" value="NZ_CP033969.1"/>
</dbReference>